<organism evidence="2">
    <name type="scientific">hydrothermal vent metagenome</name>
    <dbReference type="NCBI Taxonomy" id="652676"/>
    <lineage>
        <taxon>unclassified sequences</taxon>
        <taxon>metagenomes</taxon>
        <taxon>ecological metagenomes</taxon>
    </lineage>
</organism>
<protein>
    <submittedName>
        <fullName evidence="2">General secretion pathway protein A</fullName>
    </submittedName>
</protein>
<dbReference type="EMBL" id="UOFM01000314">
    <property type="protein sequence ID" value="VAW79548.1"/>
    <property type="molecule type" value="Genomic_DNA"/>
</dbReference>
<sequence length="77" mass="8599">MYEQYFGLTERPFSIAPDPRFLYMSQQHREALAHLLYGIGEGGGFVQLTGEVGTGKTTICRCLLEQVPDHVDVALIL</sequence>
<feature type="domain" description="Orc1-like AAA ATPase" evidence="1">
    <location>
        <begin position="22"/>
        <end position="70"/>
    </location>
</feature>
<dbReference type="InterPro" id="IPR041664">
    <property type="entry name" value="AAA_16"/>
</dbReference>
<gene>
    <name evidence="2" type="ORF">MNBD_GAMMA14-1924</name>
</gene>
<dbReference type="SUPFAM" id="SSF52540">
    <property type="entry name" value="P-loop containing nucleoside triphosphate hydrolases"/>
    <property type="match status" value="1"/>
</dbReference>
<dbReference type="AlphaFoldDB" id="A0A3B0YF73"/>
<name>A0A3B0YF73_9ZZZZ</name>
<evidence type="ECO:0000313" key="2">
    <source>
        <dbReference type="EMBL" id="VAW79548.1"/>
    </source>
</evidence>
<reference evidence="2" key="1">
    <citation type="submission" date="2018-06" db="EMBL/GenBank/DDBJ databases">
        <authorList>
            <person name="Zhirakovskaya E."/>
        </authorList>
    </citation>
    <scope>NUCLEOTIDE SEQUENCE</scope>
</reference>
<dbReference type="Pfam" id="PF13191">
    <property type="entry name" value="AAA_16"/>
    <property type="match status" value="1"/>
</dbReference>
<dbReference type="Gene3D" id="3.40.50.300">
    <property type="entry name" value="P-loop containing nucleotide triphosphate hydrolases"/>
    <property type="match status" value="1"/>
</dbReference>
<accession>A0A3B0YF73</accession>
<dbReference type="InterPro" id="IPR052026">
    <property type="entry name" value="ExeA_AAA_ATPase_DNA-bind"/>
</dbReference>
<dbReference type="InterPro" id="IPR027417">
    <property type="entry name" value="P-loop_NTPase"/>
</dbReference>
<dbReference type="PANTHER" id="PTHR35894:SF1">
    <property type="entry name" value="PHOSPHORIBULOKINASE _ URIDINE KINASE FAMILY"/>
    <property type="match status" value="1"/>
</dbReference>
<dbReference type="PANTHER" id="PTHR35894">
    <property type="entry name" value="GENERAL SECRETION PATHWAY PROTEIN A-RELATED"/>
    <property type="match status" value="1"/>
</dbReference>
<feature type="non-terminal residue" evidence="2">
    <location>
        <position position="77"/>
    </location>
</feature>
<proteinExistence type="predicted"/>
<evidence type="ECO:0000259" key="1">
    <source>
        <dbReference type="Pfam" id="PF13191"/>
    </source>
</evidence>